<dbReference type="Pfam" id="PF13432">
    <property type="entry name" value="TPR_16"/>
    <property type="match status" value="3"/>
</dbReference>
<dbReference type="EMBL" id="ABVL01000007">
    <property type="protein sequence ID" value="EDY19541.1"/>
    <property type="molecule type" value="Genomic_DNA"/>
</dbReference>
<evidence type="ECO:0000256" key="6">
    <source>
        <dbReference type="ARBA" id="ARBA00022737"/>
    </source>
</evidence>
<feature type="repeat" description="TPR" evidence="8">
    <location>
        <begin position="140"/>
        <end position="173"/>
    </location>
</feature>
<dbReference type="EC" id="2.4.1.255" evidence="3"/>
<reference evidence="10 11" key="1">
    <citation type="journal article" date="2011" name="J. Bacteriol.">
        <title>Genome sequence of Chthoniobacter flavus Ellin428, an aerobic heterotrophic soil bacterium.</title>
        <authorList>
            <person name="Kant R."/>
            <person name="van Passel M.W."/>
            <person name="Palva A."/>
            <person name="Lucas S."/>
            <person name="Lapidus A."/>
            <person name="Glavina Del Rio T."/>
            <person name="Dalin E."/>
            <person name="Tice H."/>
            <person name="Bruce D."/>
            <person name="Goodwin L."/>
            <person name="Pitluck S."/>
            <person name="Larimer F.W."/>
            <person name="Land M.L."/>
            <person name="Hauser L."/>
            <person name="Sangwan P."/>
            <person name="de Vos W.M."/>
            <person name="Janssen P.H."/>
            <person name="Smidt H."/>
        </authorList>
    </citation>
    <scope>NUCLEOTIDE SEQUENCE [LARGE SCALE GENOMIC DNA]</scope>
    <source>
        <strain evidence="10 11">Ellin428</strain>
    </source>
</reference>
<dbReference type="AlphaFoldDB" id="B4D1C9"/>
<comment type="caution">
    <text evidence="10">The sequence shown here is derived from an EMBL/GenBank/DDBJ whole genome shotgun (WGS) entry which is preliminary data.</text>
</comment>
<feature type="domain" description="O-GlcNAc transferase C-terminal" evidence="9">
    <location>
        <begin position="320"/>
        <end position="452"/>
    </location>
</feature>
<dbReference type="InterPro" id="IPR051939">
    <property type="entry name" value="Glycosyltr_41/O-GlcNAc_trsf"/>
</dbReference>
<name>B4D1C9_9BACT</name>
<dbReference type="Gene3D" id="3.40.50.11380">
    <property type="match status" value="1"/>
</dbReference>
<dbReference type="GO" id="GO:0097363">
    <property type="term" value="F:protein O-acetylglucosaminyltransferase activity"/>
    <property type="evidence" value="ECO:0007669"/>
    <property type="project" value="UniProtKB-EC"/>
</dbReference>
<dbReference type="InterPro" id="IPR029489">
    <property type="entry name" value="OGT/SEC/SPY_C"/>
</dbReference>
<dbReference type="Gene3D" id="1.25.40.10">
    <property type="entry name" value="Tetratricopeptide repeat domain"/>
    <property type="match status" value="4"/>
</dbReference>
<protein>
    <recommendedName>
        <fullName evidence="3">protein O-GlcNAc transferase</fullName>
        <ecNumber evidence="3">2.4.1.255</ecNumber>
    </recommendedName>
</protein>
<dbReference type="STRING" id="497964.CfE428DRAFT_2717"/>
<evidence type="ECO:0000256" key="1">
    <source>
        <dbReference type="ARBA" id="ARBA00004922"/>
    </source>
</evidence>
<evidence type="ECO:0000259" key="9">
    <source>
        <dbReference type="Pfam" id="PF13844"/>
    </source>
</evidence>
<dbReference type="InterPro" id="IPR011990">
    <property type="entry name" value="TPR-like_helical_dom_sf"/>
</dbReference>
<dbReference type="eggNOG" id="COG0457">
    <property type="taxonomic scope" value="Bacteria"/>
</dbReference>
<dbReference type="PANTHER" id="PTHR44835">
    <property type="entry name" value="UDP-N-ACETYLGLUCOSAMINE--PEPTIDE N-ACETYLGLUCOSAMINYLTRANSFERASE SPINDLY-RELATED"/>
    <property type="match status" value="1"/>
</dbReference>
<evidence type="ECO:0000256" key="4">
    <source>
        <dbReference type="ARBA" id="ARBA00022676"/>
    </source>
</evidence>
<comment type="similarity">
    <text evidence="2">Belongs to the glycosyltransferase 41 family. O-GlcNAc transferase subfamily.</text>
</comment>
<dbReference type="PANTHER" id="PTHR44835:SF1">
    <property type="entry name" value="PROTEIN O-GLCNAC TRANSFERASE"/>
    <property type="match status" value="1"/>
</dbReference>
<keyword evidence="7 8" id="KW-0802">TPR repeat</keyword>
<keyword evidence="4" id="KW-0328">Glycosyltransferase</keyword>
<feature type="repeat" description="TPR" evidence="8">
    <location>
        <begin position="208"/>
        <end position="241"/>
    </location>
</feature>
<dbReference type="Gene3D" id="3.40.50.2000">
    <property type="entry name" value="Glycogen Phosphorylase B"/>
    <property type="match status" value="1"/>
</dbReference>
<keyword evidence="11" id="KW-1185">Reference proteome</keyword>
<dbReference type="PROSITE" id="PS50293">
    <property type="entry name" value="TPR_REGION"/>
    <property type="match status" value="3"/>
</dbReference>
<evidence type="ECO:0000313" key="10">
    <source>
        <dbReference type="EMBL" id="EDY19541.1"/>
    </source>
</evidence>
<keyword evidence="5" id="KW-0808">Transferase</keyword>
<dbReference type="PROSITE" id="PS50005">
    <property type="entry name" value="TPR"/>
    <property type="match status" value="4"/>
</dbReference>
<dbReference type="InParanoid" id="B4D1C9"/>
<dbReference type="RefSeq" id="WP_006980042.1">
    <property type="nucleotide sequence ID" value="NZ_ABVL01000007.1"/>
</dbReference>
<dbReference type="Proteomes" id="UP000005824">
    <property type="component" value="Unassembled WGS sequence"/>
</dbReference>
<dbReference type="eggNOG" id="COG3914">
    <property type="taxonomic scope" value="Bacteria"/>
</dbReference>
<feature type="repeat" description="TPR" evidence="8">
    <location>
        <begin position="174"/>
        <end position="207"/>
    </location>
</feature>
<organism evidence="10 11">
    <name type="scientific">Chthoniobacter flavus Ellin428</name>
    <dbReference type="NCBI Taxonomy" id="497964"/>
    <lineage>
        <taxon>Bacteria</taxon>
        <taxon>Pseudomonadati</taxon>
        <taxon>Verrucomicrobiota</taxon>
        <taxon>Spartobacteria</taxon>
        <taxon>Chthoniobacterales</taxon>
        <taxon>Chthoniobacteraceae</taxon>
        <taxon>Chthoniobacter</taxon>
    </lineage>
</organism>
<dbReference type="Pfam" id="PF14559">
    <property type="entry name" value="TPR_19"/>
    <property type="match status" value="1"/>
</dbReference>
<dbReference type="SUPFAM" id="SSF53756">
    <property type="entry name" value="UDP-Glycosyltransferase/glycogen phosphorylase"/>
    <property type="match status" value="1"/>
</dbReference>
<dbReference type="SUPFAM" id="SSF48452">
    <property type="entry name" value="TPR-like"/>
    <property type="match status" value="2"/>
</dbReference>
<evidence type="ECO:0000256" key="7">
    <source>
        <dbReference type="ARBA" id="ARBA00022803"/>
    </source>
</evidence>
<feature type="domain" description="O-GlcNAc transferase C-terminal" evidence="9">
    <location>
        <begin position="491"/>
        <end position="665"/>
    </location>
</feature>
<dbReference type="Pfam" id="PF13844">
    <property type="entry name" value="Glyco_transf_41"/>
    <property type="match status" value="2"/>
</dbReference>
<comment type="pathway">
    <text evidence="1">Protein modification; protein glycosylation.</text>
</comment>
<evidence type="ECO:0000256" key="5">
    <source>
        <dbReference type="ARBA" id="ARBA00022679"/>
    </source>
</evidence>
<evidence type="ECO:0000256" key="3">
    <source>
        <dbReference type="ARBA" id="ARBA00011970"/>
    </source>
</evidence>
<dbReference type="SMART" id="SM00028">
    <property type="entry name" value="TPR"/>
    <property type="match status" value="8"/>
</dbReference>
<accession>B4D1C9</accession>
<proteinExistence type="inferred from homology"/>
<evidence type="ECO:0000256" key="8">
    <source>
        <dbReference type="PROSITE-ProRule" id="PRU00339"/>
    </source>
</evidence>
<dbReference type="InterPro" id="IPR019734">
    <property type="entry name" value="TPR_rpt"/>
</dbReference>
<gene>
    <name evidence="10" type="ORF">CfE428DRAFT_2717</name>
</gene>
<feature type="repeat" description="TPR" evidence="8">
    <location>
        <begin position="72"/>
        <end position="105"/>
    </location>
</feature>
<evidence type="ECO:0000256" key="2">
    <source>
        <dbReference type="ARBA" id="ARBA00005386"/>
    </source>
</evidence>
<sequence length="684" mass="75682">MATVQEALHLADQHLYAGRLAEAEAIYRQILGVQPNHVGVLHNLGLIAVQTGRLAMAEELIRKALGLDAGNAIIHCSLGEVYRTQGRPQEAMESYQRALQLRPGYPEAASNLGLVLADQGRLSEAAAACRSALQSRPDFAPAHNILGKILGSSGDFAQAIASFQQALAIQPHFAEAWNNLGVTYHESGQAGPALEALQRAAQLNPNAPEIHNNLGRLLGDLDQLDEAIAAYRRALDLHPHFPDAYNGLAQAFNRRGQVDEAIAALRQIVQGGSSFAGAHSNLIYTLHFHPAQDAALIAEEQRRWNAHFLEPLRSSIASHTNTREPDRRLRIGLVSPDFCQHVIGRNVLPYFEQHDPANFEIYCYSEVARPDRWTDLFRQHADHWRPITGLSDEALANLIRQDAVDVLVDLTQHMAGNRLTMFARQPAPVQASFAGYPAGTGVETIHYRLSDRFLENGPSSGERVFLLDSFWCYATQGMDIPVNPLPASTNGHITFGALNNLTKVNEPLLESWARILGAVKGSRLLLLGSRGSHRQRITDFLQRLGVESHRVEFLLPCRREEYLRYHQRIDLILDSFPYNGHTTSLDALWMGVPVVSLAGNTSVSRGGLSILSNLALAELVARSADDYVRVAVDLATDLPRLATLRASLRSRMEASVLMDASRFADSIEDAFRSMWREWCQEHRA</sequence>
<keyword evidence="6" id="KW-0677">Repeat</keyword>
<evidence type="ECO:0000313" key="11">
    <source>
        <dbReference type="Proteomes" id="UP000005824"/>
    </source>
</evidence>